<dbReference type="InterPro" id="IPR002110">
    <property type="entry name" value="Ankyrin_rpt"/>
</dbReference>
<dbReference type="SMART" id="SM00248">
    <property type="entry name" value="ANK"/>
    <property type="match status" value="5"/>
</dbReference>
<evidence type="ECO:0000256" key="1">
    <source>
        <dbReference type="ARBA" id="ARBA00004370"/>
    </source>
</evidence>
<feature type="compositionally biased region" description="Low complexity" evidence="4">
    <location>
        <begin position="298"/>
        <end position="310"/>
    </location>
</feature>
<feature type="domain" description="VASt" evidence="5">
    <location>
        <begin position="1130"/>
        <end position="1315"/>
    </location>
</feature>
<feature type="region of interest" description="Disordered" evidence="4">
    <location>
        <begin position="1"/>
        <end position="310"/>
    </location>
</feature>
<dbReference type="SUPFAM" id="SSF48403">
    <property type="entry name" value="Ankyrin repeat"/>
    <property type="match status" value="1"/>
</dbReference>
<dbReference type="GO" id="GO:0016020">
    <property type="term" value="C:membrane"/>
    <property type="evidence" value="ECO:0007669"/>
    <property type="project" value="UniProtKB-SubCell"/>
</dbReference>
<comment type="subcellular location">
    <subcellularLocation>
        <location evidence="1">Membrane</location>
    </subcellularLocation>
</comment>
<evidence type="ECO:0000256" key="3">
    <source>
        <dbReference type="PROSITE-ProRule" id="PRU00023"/>
    </source>
</evidence>
<feature type="compositionally biased region" description="Low complexity" evidence="4">
    <location>
        <begin position="170"/>
        <end position="191"/>
    </location>
</feature>
<evidence type="ECO:0000256" key="4">
    <source>
        <dbReference type="SAM" id="MobiDB-lite"/>
    </source>
</evidence>
<feature type="compositionally biased region" description="Basic and acidic residues" evidence="4">
    <location>
        <begin position="25"/>
        <end position="37"/>
    </location>
</feature>
<dbReference type="PANTHER" id="PTHR24121">
    <property type="entry name" value="NO MECHANORECEPTOR POTENTIAL C, ISOFORM D-RELATED"/>
    <property type="match status" value="1"/>
</dbReference>
<accession>A0AAD3H5G4</accession>
<feature type="compositionally biased region" description="Basic residues" evidence="4">
    <location>
        <begin position="258"/>
        <end position="272"/>
    </location>
</feature>
<protein>
    <recommendedName>
        <fullName evidence="5">VASt domain-containing protein</fullName>
    </recommendedName>
</protein>
<dbReference type="Pfam" id="PF16016">
    <property type="entry name" value="VASt"/>
    <property type="match status" value="1"/>
</dbReference>
<dbReference type="PROSITE" id="PS50088">
    <property type="entry name" value="ANK_REPEAT"/>
    <property type="match status" value="1"/>
</dbReference>
<dbReference type="InterPro" id="IPR031968">
    <property type="entry name" value="VASt"/>
</dbReference>
<dbReference type="PROSITE" id="PS51778">
    <property type="entry name" value="VAST"/>
    <property type="match status" value="1"/>
</dbReference>
<name>A0AAD3H5G4_9STRA</name>
<feature type="compositionally biased region" description="Polar residues" evidence="4">
    <location>
        <begin position="58"/>
        <end position="74"/>
    </location>
</feature>
<reference evidence="6 7" key="1">
    <citation type="journal article" date="2021" name="Sci. Rep.">
        <title>The genome of the diatom Chaetoceros tenuissimus carries an ancient integrated fragment of an extant virus.</title>
        <authorList>
            <person name="Hongo Y."/>
            <person name="Kimura K."/>
            <person name="Takaki Y."/>
            <person name="Yoshida Y."/>
            <person name="Baba S."/>
            <person name="Kobayashi G."/>
            <person name="Nagasaki K."/>
            <person name="Hano T."/>
            <person name="Tomaru Y."/>
        </authorList>
    </citation>
    <scope>NUCLEOTIDE SEQUENCE [LARGE SCALE GENOMIC DNA]</scope>
    <source>
        <strain evidence="6 7">NIES-3715</strain>
    </source>
</reference>
<feature type="compositionally biased region" description="Polar residues" evidence="4">
    <location>
        <begin position="1"/>
        <end position="24"/>
    </location>
</feature>
<feature type="repeat" description="ANK" evidence="3">
    <location>
        <begin position="832"/>
        <end position="855"/>
    </location>
</feature>
<evidence type="ECO:0000313" key="7">
    <source>
        <dbReference type="Proteomes" id="UP001054902"/>
    </source>
</evidence>
<organism evidence="6 7">
    <name type="scientific">Chaetoceros tenuissimus</name>
    <dbReference type="NCBI Taxonomy" id="426638"/>
    <lineage>
        <taxon>Eukaryota</taxon>
        <taxon>Sar</taxon>
        <taxon>Stramenopiles</taxon>
        <taxon>Ochrophyta</taxon>
        <taxon>Bacillariophyta</taxon>
        <taxon>Coscinodiscophyceae</taxon>
        <taxon>Chaetocerotophycidae</taxon>
        <taxon>Chaetocerotales</taxon>
        <taxon>Chaetocerotaceae</taxon>
        <taxon>Chaetoceros</taxon>
    </lineage>
</organism>
<dbReference type="PANTHER" id="PTHR24121:SF23">
    <property type="entry name" value="NO MECHANORECEPTOR POTENTIAL C, ISOFORM H"/>
    <property type="match status" value="1"/>
</dbReference>
<dbReference type="EMBL" id="BLLK01000045">
    <property type="protein sequence ID" value="GFH51110.1"/>
    <property type="molecule type" value="Genomic_DNA"/>
</dbReference>
<sequence length="1320" mass="146436">MEAEQNIASVDTFSKNLLSTQTNAKTEEDSLVDEGREQFSTSGYDQVDGREDTLRGATPSSLVHTRTSPASLSGGTPVKAPSTPKPVGLAEKYSVSRIPSFKPDDDIPADSDDEDEDSLLNEQSTYEIQRIPSFNPKKAGTRNIEEQKMSTIAGNLDDTNTEEVKEDHSVAVSSVAGQSVAGQSVAGQSVADQSVSSRRWRTMHDGQSRGRSSSRGRSRSSSRGRQRMQIYDKGEKKSEPKEPSESKVAKAIGGFLRTKSRSKSRSRSKSAARRQLGTSARGEASVVSKSRRQRLPPSGSVSRRSVARSDMVSEPGVIWVGSESTKRPESALNMMYDEGSMLSADSQEIYAIRQLTSAKSARSKSTIGASVVGASSVAAASVAVASMNKSMAKSEKSMSIKAGTVGQSTKKSSTIAMDNNTMFTSSKTNGLSYVEEFTEESVDSDDEMTMDTYANFTVEPTEQTFEDDDEDETILKVEEEDYPDDEDDDDESDLETKTFGLGFTSVAGGKSARTLKTNVSDVSGSFDDDEKLGNMDKAAEESVQEPAAIEAAKQRERKAALEAKKKKKRIFKMGTGLGKATVRETVKTEVTKKGTKNRKILGRSANMKTSKMKSTGVKLPKKKAVKKKRGVQLRTIRLTGDVDVDDIVPRKGDPGVKVMKVCKLTSQGYVNAEFTSIDPNNTPLHIACLTHYPTKFIIDHLIKADAKSNSVAVENSSGELPIHYAVMDKKEVDPDVFEALIEKFPEGIYHKNIDESLPIHVACQVGAPSLYSIKRLLELNPESATAQNDLQVPLDEDDEEEELEQEYQGGCHEMLCFDWGQDTNVNLVRYETGWTPLHLAAVNGAPPDVIEAIIEADIECLKIETNKGRNASECARGVVINAILNNVEVWKVQNTFNAIEVIQSYERELRIKEELALKSGVVNNALERVDTLGDWWMGMAKKLPTRDNVDEFLRRDRGDRFDDYDDYEYGDSDFGDEKGMTNMHRAVLKRAEPDVIHKLLEESPECMDIVSTYDRTPFECAKMVLIRGLLNEDPISTLTNTFVTFEMMQAYRDAKNEEVEFNATEALSKANANDLKTRDRQNWGSQADTYEYTQEFVDMNMSGASLLGNFVTADTDSAVQPFQFIPPPNLLHVNLRLNVPAGFRRIRKALLNQRADFTKIAVFGQRLKCKKIKVIPWSKHTKIIGNTKLKKGEKFEQFVGAQRTFSYLVPVSEMGGAHMVYETSEILEYNDFCFAIKSIIKTPDLPYGSEYETHCQMIVIDKGINNCRLICSSEMIVTGMPMEDDWQVRNSMRHRAISYFHAFADAIIMHAGSNIPKEKK</sequence>
<dbReference type="Pfam" id="PF13606">
    <property type="entry name" value="Ank_3"/>
    <property type="match status" value="1"/>
</dbReference>
<dbReference type="PROSITE" id="PS50297">
    <property type="entry name" value="ANK_REP_REGION"/>
    <property type="match status" value="1"/>
</dbReference>
<feature type="compositionally biased region" description="Basic residues" evidence="4">
    <location>
        <begin position="212"/>
        <end position="226"/>
    </location>
</feature>
<dbReference type="Gene3D" id="1.25.40.20">
    <property type="entry name" value="Ankyrin repeat-containing domain"/>
    <property type="match status" value="1"/>
</dbReference>
<keyword evidence="3" id="KW-0040">ANK repeat</keyword>
<keyword evidence="7" id="KW-1185">Reference proteome</keyword>
<evidence type="ECO:0000256" key="2">
    <source>
        <dbReference type="ARBA" id="ARBA00023136"/>
    </source>
</evidence>
<evidence type="ECO:0000313" key="6">
    <source>
        <dbReference type="EMBL" id="GFH51110.1"/>
    </source>
</evidence>
<proteinExistence type="predicted"/>
<gene>
    <name evidence="6" type="ORF">CTEN210_07586</name>
</gene>
<evidence type="ECO:0000259" key="5">
    <source>
        <dbReference type="PROSITE" id="PS51778"/>
    </source>
</evidence>
<feature type="compositionally biased region" description="Acidic residues" evidence="4">
    <location>
        <begin position="106"/>
        <end position="119"/>
    </location>
</feature>
<keyword evidence="2" id="KW-0472">Membrane</keyword>
<feature type="compositionally biased region" description="Basic and acidic residues" evidence="4">
    <location>
        <begin position="230"/>
        <end position="248"/>
    </location>
</feature>
<dbReference type="InterPro" id="IPR036770">
    <property type="entry name" value="Ankyrin_rpt-contain_sf"/>
</dbReference>
<comment type="caution">
    <text evidence="6">The sequence shown here is derived from an EMBL/GenBank/DDBJ whole genome shotgun (WGS) entry which is preliminary data.</text>
</comment>
<dbReference type="Proteomes" id="UP001054902">
    <property type="component" value="Unassembled WGS sequence"/>
</dbReference>